<comment type="subcellular location">
    <subcellularLocation>
        <location evidence="1">Membrane</location>
        <topology evidence="1">Multi-pass membrane protein</topology>
    </subcellularLocation>
</comment>
<feature type="compositionally biased region" description="Gly residues" evidence="8">
    <location>
        <begin position="42"/>
        <end position="61"/>
    </location>
</feature>
<feature type="compositionally biased region" description="Pro residues" evidence="8">
    <location>
        <begin position="539"/>
        <end position="548"/>
    </location>
</feature>
<evidence type="ECO:0000313" key="10">
    <source>
        <dbReference type="Proteomes" id="UP000694542"/>
    </source>
</evidence>
<evidence type="ECO:0008006" key="11">
    <source>
        <dbReference type="Google" id="ProtNLM"/>
    </source>
</evidence>
<dbReference type="InterPro" id="IPR051883">
    <property type="entry name" value="AQP11/12_channel"/>
</dbReference>
<evidence type="ECO:0000256" key="7">
    <source>
        <dbReference type="ARBA" id="ARBA00023136"/>
    </source>
</evidence>
<reference evidence="9" key="2">
    <citation type="submission" date="2025-08" db="UniProtKB">
        <authorList>
            <consortium name="Ensembl"/>
        </authorList>
    </citation>
    <scope>IDENTIFICATION</scope>
</reference>
<feature type="region of interest" description="Disordered" evidence="8">
    <location>
        <begin position="498"/>
        <end position="526"/>
    </location>
</feature>
<evidence type="ECO:0000256" key="2">
    <source>
        <dbReference type="ARBA" id="ARBA00005900"/>
    </source>
</evidence>
<proteinExistence type="inferred from homology"/>
<evidence type="ECO:0000256" key="1">
    <source>
        <dbReference type="ARBA" id="ARBA00004141"/>
    </source>
</evidence>
<evidence type="ECO:0000256" key="3">
    <source>
        <dbReference type="ARBA" id="ARBA00022448"/>
    </source>
</evidence>
<dbReference type="AlphaFoldDB" id="A0A8C0Z4T6"/>
<comment type="similarity">
    <text evidence="2">Belongs to the MIP/aquaporin (TC 1.A.8) family. AQP11/AQP12 subfamily.</text>
</comment>
<feature type="compositionally biased region" description="Low complexity" evidence="8">
    <location>
        <begin position="549"/>
        <end position="560"/>
    </location>
</feature>
<dbReference type="InterPro" id="IPR023271">
    <property type="entry name" value="Aquaporin-like"/>
</dbReference>
<evidence type="ECO:0000256" key="5">
    <source>
        <dbReference type="ARBA" id="ARBA00022737"/>
    </source>
</evidence>
<keyword evidence="5" id="KW-0677">Repeat</keyword>
<dbReference type="SUPFAM" id="SSF81338">
    <property type="entry name" value="Aquaporin-like"/>
    <property type="match status" value="1"/>
</dbReference>
<protein>
    <recommendedName>
        <fullName evidence="11">Aquaporin</fullName>
    </recommendedName>
</protein>
<sequence>MASWGDRVRLDLQACVPATWPVSGQCPNLPGVSGLGSPPCRGAGGGGWSQGPGPAEGGGPGASLARSSRLRGGTEAPEPSPLAVLGMQFYLSTLLGVAAGFCRCRVLRRPEQSGWSTLPPSLPPAGGPAPGDLVTGGPQRRCRQPPSWAHGAKSTGRESPAAVEALKSRAASTPTAGRAGQGLACVTAGRTPDRGRQQVGWRRWQWRPPRCALPRLGLGVGAGCASSARVPCSALLRAARRLMAGLNVSLSFFFATFALCQVARRASKALLPAGAYASFAREAVGAAQLGACCLELRMLAELGPWAGGFGRDVLLTLVFLLFLAHGATCDGAWANPTVSLQELLLAEASLPGALLQLAAQGLGVQAACALTRLCWAWELSDLHLLQSLMDAHCSSALRTSVPHGALVEAACAFAFHLTLLRFRNSLPVYRVPAVALLVTVMAYAAGPLTSAFFNPTLATWVTFRCSGHTVLEYAQVYWLGPLAGGLWGREFMSGGEARSWGEAPRPLHWSPRLRSRTHTPGACSPRTWCRHGAGCPAVPRPPSSPLPEEPAVQPEEQVPNPEKEAGPGAGSHPDACRGAQQPGARSRGGPDPHPALPQNQLSINHIPETRLSPWPERAFQKGGQG</sequence>
<name>A0A8C0Z4T6_CANLF</name>
<dbReference type="PANTHER" id="PTHR21191:SF8">
    <property type="entry name" value="AQUAPORIN-12A-RELATED"/>
    <property type="match status" value="1"/>
</dbReference>
<evidence type="ECO:0000256" key="8">
    <source>
        <dbReference type="SAM" id="MobiDB-lite"/>
    </source>
</evidence>
<dbReference type="Proteomes" id="UP000694542">
    <property type="component" value="Chromosome 25"/>
</dbReference>
<keyword evidence="3" id="KW-0813">Transport</keyword>
<feature type="region of interest" description="Disordered" evidence="8">
    <location>
        <begin position="137"/>
        <end position="161"/>
    </location>
</feature>
<dbReference type="PANTHER" id="PTHR21191">
    <property type="entry name" value="AQUAPORIN"/>
    <property type="match status" value="1"/>
</dbReference>
<dbReference type="PRINTS" id="PR02025">
    <property type="entry name" value="AQUAPORIN12"/>
</dbReference>
<dbReference type="FunFam" id="1.20.1080.10:FF:000018">
    <property type="entry name" value="Aquaporin"/>
    <property type="match status" value="1"/>
</dbReference>
<keyword evidence="6" id="KW-1133">Transmembrane helix</keyword>
<accession>A0A8C0Z4T6</accession>
<evidence type="ECO:0000313" key="9">
    <source>
        <dbReference type="Ensembl" id="ENSCAFP00040036646.1"/>
    </source>
</evidence>
<dbReference type="InterPro" id="IPR023265">
    <property type="entry name" value="Aquaporin_12"/>
</dbReference>
<keyword evidence="7" id="KW-0472">Membrane</keyword>
<dbReference type="GO" id="GO:0016020">
    <property type="term" value="C:membrane"/>
    <property type="evidence" value="ECO:0007669"/>
    <property type="project" value="UniProtKB-SubCell"/>
</dbReference>
<feature type="region of interest" description="Disordered" evidence="8">
    <location>
        <begin position="37"/>
        <end position="77"/>
    </location>
</feature>
<evidence type="ECO:0000256" key="6">
    <source>
        <dbReference type="ARBA" id="ARBA00022989"/>
    </source>
</evidence>
<reference evidence="9" key="1">
    <citation type="submission" date="2018-10" db="EMBL/GenBank/DDBJ databases">
        <title>De novo assembly of a Great Dane genome.</title>
        <authorList>
            <person name="Kidd J.M."/>
            <person name="Pendleton A.L."/>
            <person name="Shen F."/>
            <person name="Emery S."/>
        </authorList>
    </citation>
    <scope>NUCLEOTIDE SEQUENCE [LARGE SCALE GENOMIC DNA]</scope>
    <source>
        <strain evidence="9">Great Dane</strain>
    </source>
</reference>
<evidence type="ECO:0000256" key="4">
    <source>
        <dbReference type="ARBA" id="ARBA00022692"/>
    </source>
</evidence>
<keyword evidence="4" id="KW-0812">Transmembrane</keyword>
<organism evidence="9 10">
    <name type="scientific">Canis lupus familiaris</name>
    <name type="common">Dog</name>
    <name type="synonym">Canis familiaris</name>
    <dbReference type="NCBI Taxonomy" id="9615"/>
    <lineage>
        <taxon>Eukaryota</taxon>
        <taxon>Metazoa</taxon>
        <taxon>Chordata</taxon>
        <taxon>Craniata</taxon>
        <taxon>Vertebrata</taxon>
        <taxon>Euteleostomi</taxon>
        <taxon>Mammalia</taxon>
        <taxon>Eutheria</taxon>
        <taxon>Laurasiatheria</taxon>
        <taxon>Carnivora</taxon>
        <taxon>Caniformia</taxon>
        <taxon>Canidae</taxon>
        <taxon>Canis</taxon>
    </lineage>
</organism>
<dbReference type="Gene3D" id="1.20.1080.10">
    <property type="entry name" value="Glycerol uptake facilitator protein"/>
    <property type="match status" value="1"/>
</dbReference>
<dbReference type="Ensembl" id="ENSCAFT00040042019.1">
    <property type="protein sequence ID" value="ENSCAFP00040036646.1"/>
    <property type="gene ID" value="ENSCAFG00040022634.1"/>
</dbReference>
<feature type="region of interest" description="Disordered" evidence="8">
    <location>
        <begin position="539"/>
        <end position="625"/>
    </location>
</feature>